<proteinExistence type="predicted"/>
<dbReference type="AlphaFoldDB" id="A0A8J2P317"/>
<feature type="compositionally biased region" description="Polar residues" evidence="1">
    <location>
        <begin position="165"/>
        <end position="192"/>
    </location>
</feature>
<name>A0A8J2P317_9HEXA</name>
<feature type="compositionally biased region" description="Pro residues" evidence="1">
    <location>
        <begin position="143"/>
        <end position="161"/>
    </location>
</feature>
<comment type="caution">
    <text evidence="2">The sequence shown here is derived from an EMBL/GenBank/DDBJ whole genome shotgun (WGS) entry which is preliminary data.</text>
</comment>
<evidence type="ECO:0000256" key="1">
    <source>
        <dbReference type="SAM" id="MobiDB-lite"/>
    </source>
</evidence>
<reference evidence="2" key="1">
    <citation type="submission" date="2021-06" db="EMBL/GenBank/DDBJ databases">
        <authorList>
            <person name="Hodson N. C."/>
            <person name="Mongue J. A."/>
            <person name="Jaron S. K."/>
        </authorList>
    </citation>
    <scope>NUCLEOTIDE SEQUENCE</scope>
</reference>
<evidence type="ECO:0000313" key="2">
    <source>
        <dbReference type="EMBL" id="CAG7730100.1"/>
    </source>
</evidence>
<dbReference type="EMBL" id="CAJVCH010188946">
    <property type="protein sequence ID" value="CAG7730100.1"/>
    <property type="molecule type" value="Genomic_DNA"/>
</dbReference>
<keyword evidence="3" id="KW-1185">Reference proteome</keyword>
<feature type="region of interest" description="Disordered" evidence="1">
    <location>
        <begin position="134"/>
        <end position="221"/>
    </location>
</feature>
<protein>
    <submittedName>
        <fullName evidence="2">Uncharacterized protein</fullName>
    </submittedName>
</protein>
<dbReference type="Proteomes" id="UP000708208">
    <property type="component" value="Unassembled WGS sequence"/>
</dbReference>
<accession>A0A8J2P317</accession>
<sequence>MLQKLMPRDIPDRKSQLLDALSMNPYPNEMPTVYALRVRSAAGTEWKTLPEKTAVDSIRSKLNANTNVFLQSWNDRIRTFTHLLDALREFEACAGPLQTSTTKSTPSPTISLALDKKLDTVSERLAKLESKDTAIMAVTPYHQPRPPNPRDNYSRPPPTGAPRPVTQSHPVHHQSWTPQRFQTRQPGLNSYGQPGRGPTRQLPAVQSLDIPQYQDKTHILD</sequence>
<gene>
    <name evidence="2" type="ORF">AFUS01_LOCUS18772</name>
</gene>
<evidence type="ECO:0000313" key="3">
    <source>
        <dbReference type="Proteomes" id="UP000708208"/>
    </source>
</evidence>
<organism evidence="2 3">
    <name type="scientific">Allacma fusca</name>
    <dbReference type="NCBI Taxonomy" id="39272"/>
    <lineage>
        <taxon>Eukaryota</taxon>
        <taxon>Metazoa</taxon>
        <taxon>Ecdysozoa</taxon>
        <taxon>Arthropoda</taxon>
        <taxon>Hexapoda</taxon>
        <taxon>Collembola</taxon>
        <taxon>Symphypleona</taxon>
        <taxon>Sminthuridae</taxon>
        <taxon>Allacma</taxon>
    </lineage>
</organism>